<evidence type="ECO:0000256" key="7">
    <source>
        <dbReference type="ARBA" id="ARBA00023136"/>
    </source>
</evidence>
<dbReference type="PANTHER" id="PTHR35011:SF2">
    <property type="entry name" value="2,3-DIKETO-L-GULONATE TRAP TRANSPORTER SMALL PERMEASE PROTEIN YIAM"/>
    <property type="match status" value="1"/>
</dbReference>
<reference evidence="11 12" key="1">
    <citation type="submission" date="2018-03" db="EMBL/GenBank/DDBJ databases">
        <title>Genomic Encyclopedia of Archaeal and Bacterial Type Strains, Phase II (KMG-II): from individual species to whole genera.</title>
        <authorList>
            <person name="Goeker M."/>
        </authorList>
    </citation>
    <scope>NUCLEOTIDE SEQUENCE [LARGE SCALE GENOMIC DNA]</scope>
    <source>
        <strain evidence="11 12">DSM 100673</strain>
    </source>
</reference>
<evidence type="ECO:0000256" key="6">
    <source>
        <dbReference type="ARBA" id="ARBA00022989"/>
    </source>
</evidence>
<evidence type="ECO:0000256" key="5">
    <source>
        <dbReference type="ARBA" id="ARBA00022692"/>
    </source>
</evidence>
<protein>
    <recommendedName>
        <fullName evidence="9">TRAP transporter small permease protein</fullName>
    </recommendedName>
</protein>
<keyword evidence="5 9" id="KW-0812">Transmembrane</keyword>
<dbReference type="OrthoDB" id="2877624at2"/>
<dbReference type="InterPro" id="IPR055348">
    <property type="entry name" value="DctQ"/>
</dbReference>
<evidence type="ECO:0000256" key="3">
    <source>
        <dbReference type="ARBA" id="ARBA00022475"/>
    </source>
</evidence>
<evidence type="ECO:0000256" key="9">
    <source>
        <dbReference type="RuleBase" id="RU369079"/>
    </source>
</evidence>
<evidence type="ECO:0000256" key="1">
    <source>
        <dbReference type="ARBA" id="ARBA00004429"/>
    </source>
</evidence>
<dbReference type="Pfam" id="PF04290">
    <property type="entry name" value="DctQ"/>
    <property type="match status" value="1"/>
</dbReference>
<keyword evidence="2 9" id="KW-0813">Transport</keyword>
<comment type="similarity">
    <text evidence="8 9">Belongs to the TRAP transporter small permease family.</text>
</comment>
<dbReference type="GO" id="GO:0022857">
    <property type="term" value="F:transmembrane transporter activity"/>
    <property type="evidence" value="ECO:0007669"/>
    <property type="project" value="UniProtKB-UniRule"/>
</dbReference>
<dbReference type="GO" id="GO:0015740">
    <property type="term" value="P:C4-dicarboxylate transport"/>
    <property type="evidence" value="ECO:0007669"/>
    <property type="project" value="TreeGrafter"/>
</dbReference>
<gene>
    <name evidence="11" type="ORF">CLV88_105154</name>
</gene>
<dbReference type="PANTHER" id="PTHR35011">
    <property type="entry name" value="2,3-DIKETO-L-GULONATE TRAP TRANSPORTER SMALL PERMEASE PROTEIN YIAM"/>
    <property type="match status" value="1"/>
</dbReference>
<keyword evidence="6 9" id="KW-1133">Transmembrane helix</keyword>
<accession>A0A2P8FDE3</accession>
<organism evidence="11 12">
    <name type="scientific">Shimia abyssi</name>
    <dbReference type="NCBI Taxonomy" id="1662395"/>
    <lineage>
        <taxon>Bacteria</taxon>
        <taxon>Pseudomonadati</taxon>
        <taxon>Pseudomonadota</taxon>
        <taxon>Alphaproteobacteria</taxon>
        <taxon>Rhodobacterales</taxon>
        <taxon>Roseobacteraceae</taxon>
    </lineage>
</organism>
<evidence type="ECO:0000256" key="8">
    <source>
        <dbReference type="ARBA" id="ARBA00038436"/>
    </source>
</evidence>
<dbReference type="Proteomes" id="UP000240418">
    <property type="component" value="Unassembled WGS sequence"/>
</dbReference>
<dbReference type="GO" id="GO:0005886">
    <property type="term" value="C:plasma membrane"/>
    <property type="evidence" value="ECO:0007669"/>
    <property type="project" value="UniProtKB-SubCell"/>
</dbReference>
<keyword evidence="7 9" id="KW-0472">Membrane</keyword>
<dbReference type="InterPro" id="IPR007387">
    <property type="entry name" value="TRAP_DctQ"/>
</dbReference>
<keyword evidence="3" id="KW-1003">Cell membrane</keyword>
<feature type="transmembrane region" description="Helical" evidence="9">
    <location>
        <begin position="128"/>
        <end position="147"/>
    </location>
</feature>
<evidence type="ECO:0000259" key="10">
    <source>
        <dbReference type="Pfam" id="PF04290"/>
    </source>
</evidence>
<proteinExistence type="inferred from homology"/>
<comment type="caution">
    <text evidence="11">The sequence shown here is derived from an EMBL/GenBank/DDBJ whole genome shotgun (WGS) entry which is preliminary data.</text>
</comment>
<dbReference type="RefSeq" id="WP_106608385.1">
    <property type="nucleotide sequence ID" value="NZ_PYGJ01000005.1"/>
</dbReference>
<evidence type="ECO:0000256" key="2">
    <source>
        <dbReference type="ARBA" id="ARBA00022448"/>
    </source>
</evidence>
<comment type="subcellular location">
    <subcellularLocation>
        <location evidence="1 9">Cell inner membrane</location>
        <topology evidence="1 9">Multi-pass membrane protein</topology>
    </subcellularLocation>
</comment>
<dbReference type="EMBL" id="PYGJ01000005">
    <property type="protein sequence ID" value="PSL19731.1"/>
    <property type="molecule type" value="Genomic_DNA"/>
</dbReference>
<feature type="transmembrane region" description="Helical" evidence="9">
    <location>
        <begin position="87"/>
        <end position="108"/>
    </location>
</feature>
<feature type="domain" description="Tripartite ATP-independent periplasmic transporters DctQ component" evidence="10">
    <location>
        <begin position="24"/>
        <end position="145"/>
    </location>
</feature>
<feature type="transmembrane region" description="Helical" evidence="9">
    <location>
        <begin position="48"/>
        <end position="66"/>
    </location>
</feature>
<evidence type="ECO:0000256" key="4">
    <source>
        <dbReference type="ARBA" id="ARBA00022519"/>
    </source>
</evidence>
<keyword evidence="4 9" id="KW-0997">Cell inner membrane</keyword>
<feature type="transmembrane region" description="Helical" evidence="9">
    <location>
        <begin position="12"/>
        <end position="36"/>
    </location>
</feature>
<sequence>MFDKIIDTLSKAGLIIGSILLAMMMLITVVDVFMRYVFSAPISGSAEMTQILLTLTVFAGFILVSRDGTHVVVSIFEPFIDRLSTRLYRLVYAISNTLGTAFLLWVLIVAVRDAFEYEDVTEGLEIPFGWIISVLIVFVAIALLAGFKVFTKGQIGHEPAD</sequence>
<name>A0A2P8FDE3_9RHOB</name>
<evidence type="ECO:0000313" key="11">
    <source>
        <dbReference type="EMBL" id="PSL19731.1"/>
    </source>
</evidence>
<comment type="subunit">
    <text evidence="9">The complex comprises the extracytoplasmic solute receptor protein and the two transmembrane proteins.</text>
</comment>
<keyword evidence="12" id="KW-1185">Reference proteome</keyword>
<evidence type="ECO:0000313" key="12">
    <source>
        <dbReference type="Proteomes" id="UP000240418"/>
    </source>
</evidence>
<dbReference type="AlphaFoldDB" id="A0A2P8FDE3"/>
<comment type="function">
    <text evidence="9">Part of the tripartite ATP-independent periplasmic (TRAP) transport system.</text>
</comment>